<dbReference type="PANTHER" id="PTHR27005:SF315">
    <property type="entry name" value="PROTEIN KINASE DOMAIN-CONTAINING PROTEIN"/>
    <property type="match status" value="1"/>
</dbReference>
<evidence type="ECO:0000313" key="4">
    <source>
        <dbReference type="EMBL" id="KAG6778130.1"/>
    </source>
</evidence>
<evidence type="ECO:0000313" key="5">
    <source>
        <dbReference type="Proteomes" id="UP000886885"/>
    </source>
</evidence>
<keyword evidence="5" id="KW-1185">Reference proteome</keyword>
<gene>
    <name evidence="4" type="ORF">POTOM_017980</name>
</gene>
<dbReference type="PANTHER" id="PTHR27005">
    <property type="entry name" value="WALL-ASSOCIATED RECEPTOR KINASE-LIKE 21"/>
    <property type="match status" value="1"/>
</dbReference>
<organism evidence="4 5">
    <name type="scientific">Populus tomentosa</name>
    <name type="common">Chinese white poplar</name>
    <dbReference type="NCBI Taxonomy" id="118781"/>
    <lineage>
        <taxon>Eukaryota</taxon>
        <taxon>Viridiplantae</taxon>
        <taxon>Streptophyta</taxon>
        <taxon>Embryophyta</taxon>
        <taxon>Tracheophyta</taxon>
        <taxon>Spermatophyta</taxon>
        <taxon>Magnoliopsida</taxon>
        <taxon>eudicotyledons</taxon>
        <taxon>Gunneridae</taxon>
        <taxon>Pentapetalae</taxon>
        <taxon>rosids</taxon>
        <taxon>fabids</taxon>
        <taxon>Malpighiales</taxon>
        <taxon>Salicaceae</taxon>
        <taxon>Saliceae</taxon>
        <taxon>Populus</taxon>
    </lineage>
</organism>
<dbReference type="GO" id="GO:0005886">
    <property type="term" value="C:plasma membrane"/>
    <property type="evidence" value="ECO:0007669"/>
    <property type="project" value="TreeGrafter"/>
</dbReference>
<proteinExistence type="predicted"/>
<dbReference type="AlphaFoldDB" id="A0A8X8D540"/>
<dbReference type="PROSITE" id="PS50011">
    <property type="entry name" value="PROTEIN_KINASE_DOM"/>
    <property type="match status" value="1"/>
</dbReference>
<dbReference type="Proteomes" id="UP000886885">
    <property type="component" value="Chromosome 4D"/>
</dbReference>
<dbReference type="GO" id="GO:0004674">
    <property type="term" value="F:protein serine/threonine kinase activity"/>
    <property type="evidence" value="ECO:0007669"/>
    <property type="project" value="TreeGrafter"/>
</dbReference>
<keyword evidence="2" id="KW-0067">ATP-binding</keyword>
<dbReference type="GO" id="GO:0007166">
    <property type="term" value="P:cell surface receptor signaling pathway"/>
    <property type="evidence" value="ECO:0007669"/>
    <property type="project" value="InterPro"/>
</dbReference>
<keyword evidence="1" id="KW-0547">Nucleotide-binding</keyword>
<evidence type="ECO:0000256" key="1">
    <source>
        <dbReference type="ARBA" id="ARBA00022741"/>
    </source>
</evidence>
<evidence type="ECO:0000256" key="2">
    <source>
        <dbReference type="ARBA" id="ARBA00022840"/>
    </source>
</evidence>
<accession>A0A8X8D540</accession>
<dbReference type="InterPro" id="IPR001245">
    <property type="entry name" value="Ser-Thr/Tyr_kinase_cat_dom"/>
</dbReference>
<feature type="domain" description="Protein kinase" evidence="3">
    <location>
        <begin position="1"/>
        <end position="168"/>
    </location>
</feature>
<reference evidence="4" key="1">
    <citation type="journal article" date="2020" name="bioRxiv">
        <title>Hybrid origin of Populus tomentosa Carr. identified through genome sequencing and phylogenomic analysis.</title>
        <authorList>
            <person name="An X."/>
            <person name="Gao K."/>
            <person name="Chen Z."/>
            <person name="Li J."/>
            <person name="Yang X."/>
            <person name="Yang X."/>
            <person name="Zhou J."/>
            <person name="Guo T."/>
            <person name="Zhao T."/>
            <person name="Huang S."/>
            <person name="Miao D."/>
            <person name="Khan W.U."/>
            <person name="Rao P."/>
            <person name="Ye M."/>
            <person name="Lei B."/>
            <person name="Liao W."/>
            <person name="Wang J."/>
            <person name="Ji L."/>
            <person name="Li Y."/>
            <person name="Guo B."/>
            <person name="Mustafa N.S."/>
            <person name="Li S."/>
            <person name="Yun Q."/>
            <person name="Keller S.R."/>
            <person name="Mao J."/>
            <person name="Zhang R."/>
            <person name="Strauss S.H."/>
        </authorList>
    </citation>
    <scope>NUCLEOTIDE SEQUENCE</scope>
    <source>
        <strain evidence="4">GM15</strain>
        <tissue evidence="4">Leaf</tissue>
    </source>
</reference>
<evidence type="ECO:0000259" key="3">
    <source>
        <dbReference type="PROSITE" id="PS50011"/>
    </source>
</evidence>
<dbReference type="InterPro" id="IPR000719">
    <property type="entry name" value="Prot_kinase_dom"/>
</dbReference>
<dbReference type="Pfam" id="PF07714">
    <property type="entry name" value="PK_Tyr_Ser-Thr"/>
    <property type="match status" value="1"/>
</dbReference>
<protein>
    <recommendedName>
        <fullName evidence="3">Protein kinase domain-containing protein</fullName>
    </recommendedName>
</protein>
<name>A0A8X8D540_POPTO</name>
<sequence length="168" mass="19061">MNEEFQKEISLVLLVNHKNVVKLFGLCSETKMPLLVYEFISNGNYLFKNIHDKKLHLLASWGNRLRIASEITLALDYLLSLADPPIVHGDVKSVSMLSDNNYTAKIADFGASPLIFSGQTIIVKKIYATFRQLDLESGGKLNITRYFISALENNHLSRILDFQEADER</sequence>
<dbReference type="InterPro" id="IPR045274">
    <property type="entry name" value="WAK-like"/>
</dbReference>
<comment type="caution">
    <text evidence="4">The sequence shown here is derived from an EMBL/GenBank/DDBJ whole genome shotgun (WGS) entry which is preliminary data.</text>
</comment>
<dbReference type="GO" id="GO:0005524">
    <property type="term" value="F:ATP binding"/>
    <property type="evidence" value="ECO:0007669"/>
    <property type="project" value="UniProtKB-KW"/>
</dbReference>
<dbReference type="OrthoDB" id="1928639at2759"/>
<dbReference type="EMBL" id="JAAWWB010000008">
    <property type="protein sequence ID" value="KAG6778130.1"/>
    <property type="molecule type" value="Genomic_DNA"/>
</dbReference>